<protein>
    <submittedName>
        <fullName evidence="2">Putative lysis protein</fullName>
    </submittedName>
</protein>
<feature type="domain" description="Glycoside hydrolase family 19 catalytic" evidence="1">
    <location>
        <begin position="80"/>
        <end position="173"/>
    </location>
</feature>
<evidence type="ECO:0000259" key="1">
    <source>
        <dbReference type="Pfam" id="PF00182"/>
    </source>
</evidence>
<evidence type="ECO:0000313" key="2">
    <source>
        <dbReference type="EMBL" id="ASW27628.1"/>
    </source>
</evidence>
<organism evidence="2 3">
    <name type="scientific">Klebsiella phage YMC16/01/N133_KPN_BP</name>
    <dbReference type="NCBI Taxonomy" id="2026102"/>
    <lineage>
        <taxon>Viruses</taxon>
        <taxon>Duplodnaviria</taxon>
        <taxon>Heunggongvirae</taxon>
        <taxon>Uroviricota</taxon>
        <taxon>Caudoviricetes</taxon>
        <taxon>Casjensviridae</taxon>
        <taxon>Seodaemunguvirus</taxon>
        <taxon>Seodaemunguvirus YMC16-01N133</taxon>
    </lineage>
</organism>
<dbReference type="Gene3D" id="1.10.530.10">
    <property type="match status" value="1"/>
</dbReference>
<name>A0A248XCW5_9CAUD</name>
<evidence type="ECO:0000313" key="3">
    <source>
        <dbReference type="Proteomes" id="UP000221999"/>
    </source>
</evidence>
<proteinExistence type="predicted"/>
<gene>
    <name evidence="2" type="ORF">KPNN133_009</name>
</gene>
<dbReference type="PANTHER" id="PTHR34408:SF1">
    <property type="entry name" value="GLYCOSYL HYDROLASE FAMILY 19 DOMAIN-CONTAINING PROTEIN HI_1415"/>
    <property type="match status" value="1"/>
</dbReference>
<accession>A0A248XCW5</accession>
<dbReference type="InterPro" id="IPR023346">
    <property type="entry name" value="Lysozyme-like_dom_sf"/>
</dbReference>
<dbReference type="InterPro" id="IPR000726">
    <property type="entry name" value="Glyco_hydro_19_cat"/>
</dbReference>
<dbReference type="PROSITE" id="PS00018">
    <property type="entry name" value="EF_HAND_1"/>
    <property type="match status" value="1"/>
</dbReference>
<dbReference type="GO" id="GO:0004568">
    <property type="term" value="F:chitinase activity"/>
    <property type="evidence" value="ECO:0007669"/>
    <property type="project" value="InterPro"/>
</dbReference>
<sequence>MTQDQFRRAAGITDALAQQWYQPITEAMQRFQINTPKRQAAFLAQIGHESRGFTCVSESLYYKDPERIARIFKSGFDLNKNGKVDLAEVEFAKGYVRNSVKLANRAYANRLGNGSEASGDGYKFRGRGPMQTTGRRNYELTGQGIGVDLIADPDRLSDPKVGALAAGWYWSVNGCNALADKDQFTAITVQINGPAKLGQDDRVARWKLAKSVLLA</sequence>
<dbReference type="Pfam" id="PF00182">
    <property type="entry name" value="Glyco_hydro_19"/>
    <property type="match status" value="1"/>
</dbReference>
<reference evidence="2 3" key="1">
    <citation type="submission" date="2017-07" db="EMBL/GenBank/DDBJ databases">
        <title>Complete Genome Sequence of the Klebsiella phage YMC16/01/N133_KPN_BP.</title>
        <authorList>
            <person name="Jeon J."/>
            <person name="Yong D."/>
            <person name="Lee K."/>
        </authorList>
    </citation>
    <scope>NUCLEOTIDE SEQUENCE [LARGE SCALE GENOMIC DNA]</scope>
</reference>
<dbReference type="Proteomes" id="UP000221999">
    <property type="component" value="Segment"/>
</dbReference>
<keyword evidence="3" id="KW-1185">Reference proteome</keyword>
<dbReference type="InterPro" id="IPR052354">
    <property type="entry name" value="Cell_Wall_Dynamics_Protein"/>
</dbReference>
<dbReference type="GO" id="GO:0016998">
    <property type="term" value="P:cell wall macromolecule catabolic process"/>
    <property type="evidence" value="ECO:0007669"/>
    <property type="project" value="InterPro"/>
</dbReference>
<dbReference type="PANTHER" id="PTHR34408">
    <property type="entry name" value="FAMILY PROTEIN, PUTATIVE-RELATED"/>
    <property type="match status" value="1"/>
</dbReference>
<dbReference type="GO" id="GO:0006032">
    <property type="term" value="P:chitin catabolic process"/>
    <property type="evidence" value="ECO:0007669"/>
    <property type="project" value="InterPro"/>
</dbReference>
<dbReference type="SUPFAM" id="SSF53955">
    <property type="entry name" value="Lysozyme-like"/>
    <property type="match status" value="1"/>
</dbReference>
<dbReference type="InterPro" id="IPR018247">
    <property type="entry name" value="EF_Hand_1_Ca_BS"/>
</dbReference>
<dbReference type="EMBL" id="MF476925">
    <property type="protein sequence ID" value="ASW27628.1"/>
    <property type="molecule type" value="Genomic_DNA"/>
</dbReference>